<dbReference type="InterPro" id="IPR011009">
    <property type="entry name" value="Kinase-like_dom_sf"/>
</dbReference>
<dbReference type="PANTHER" id="PTHR43289:SF6">
    <property type="entry name" value="SERINE_THREONINE-PROTEIN KINASE NEKL-3"/>
    <property type="match status" value="1"/>
</dbReference>
<protein>
    <recommendedName>
        <fullName evidence="1">non-specific serine/threonine protein kinase</fullName>
        <ecNumber evidence="1">2.7.11.1</ecNumber>
    </recommendedName>
</protein>
<evidence type="ECO:0000256" key="5">
    <source>
        <dbReference type="ARBA" id="ARBA00022777"/>
    </source>
</evidence>
<evidence type="ECO:0000313" key="10">
    <source>
        <dbReference type="Proteomes" id="UP000612585"/>
    </source>
</evidence>
<evidence type="ECO:0000256" key="4">
    <source>
        <dbReference type="ARBA" id="ARBA00022741"/>
    </source>
</evidence>
<dbReference type="PROSITE" id="PS00108">
    <property type="entry name" value="PROTEIN_KINASE_ST"/>
    <property type="match status" value="1"/>
</dbReference>
<comment type="caution">
    <text evidence="9">The sequence shown here is derived from an EMBL/GenBank/DDBJ whole genome shotgun (WGS) entry which is preliminary data.</text>
</comment>
<reference evidence="9" key="1">
    <citation type="submission" date="2021-01" db="EMBL/GenBank/DDBJ databases">
        <title>Whole genome shotgun sequence of Virgisporangium aurantiacum NBRC 16421.</title>
        <authorList>
            <person name="Komaki H."/>
            <person name="Tamura T."/>
        </authorList>
    </citation>
    <scope>NUCLEOTIDE SEQUENCE</scope>
    <source>
        <strain evidence="9">NBRC 16421</strain>
    </source>
</reference>
<organism evidence="9 10">
    <name type="scientific">Virgisporangium aurantiacum</name>
    <dbReference type="NCBI Taxonomy" id="175570"/>
    <lineage>
        <taxon>Bacteria</taxon>
        <taxon>Bacillati</taxon>
        <taxon>Actinomycetota</taxon>
        <taxon>Actinomycetes</taxon>
        <taxon>Micromonosporales</taxon>
        <taxon>Micromonosporaceae</taxon>
        <taxon>Virgisporangium</taxon>
    </lineage>
</organism>
<dbReference type="InterPro" id="IPR017441">
    <property type="entry name" value="Protein_kinase_ATP_BS"/>
</dbReference>
<evidence type="ECO:0000256" key="1">
    <source>
        <dbReference type="ARBA" id="ARBA00012513"/>
    </source>
</evidence>
<evidence type="ECO:0000256" key="3">
    <source>
        <dbReference type="ARBA" id="ARBA00022679"/>
    </source>
</evidence>
<feature type="binding site" evidence="7">
    <location>
        <position position="39"/>
    </location>
    <ligand>
        <name>ATP</name>
        <dbReference type="ChEBI" id="CHEBI:30616"/>
    </ligand>
</feature>
<dbReference type="InterPro" id="IPR008271">
    <property type="entry name" value="Ser/Thr_kinase_AS"/>
</dbReference>
<evidence type="ECO:0000256" key="2">
    <source>
        <dbReference type="ARBA" id="ARBA00022527"/>
    </source>
</evidence>
<accession>A0A8J4DYL0</accession>
<dbReference type="InterPro" id="IPR000719">
    <property type="entry name" value="Prot_kinase_dom"/>
</dbReference>
<dbReference type="Pfam" id="PF00069">
    <property type="entry name" value="Pkinase"/>
    <property type="match status" value="1"/>
</dbReference>
<dbReference type="EMBL" id="BOPG01000022">
    <property type="protein sequence ID" value="GIJ55780.1"/>
    <property type="molecule type" value="Genomic_DNA"/>
</dbReference>
<dbReference type="Gene3D" id="1.10.510.10">
    <property type="entry name" value="Transferase(Phosphotransferase) domain 1"/>
    <property type="match status" value="1"/>
</dbReference>
<keyword evidence="6 7" id="KW-0067">ATP-binding</keyword>
<dbReference type="PROSITE" id="PS50011">
    <property type="entry name" value="PROTEIN_KINASE_DOM"/>
    <property type="match status" value="1"/>
</dbReference>
<keyword evidence="4 7" id="KW-0547">Nucleotide-binding</keyword>
<dbReference type="AlphaFoldDB" id="A0A8J4DYL0"/>
<dbReference type="CDD" id="cd14014">
    <property type="entry name" value="STKc_PknB_like"/>
    <property type="match status" value="1"/>
</dbReference>
<dbReference type="Proteomes" id="UP000612585">
    <property type="component" value="Unassembled WGS sequence"/>
</dbReference>
<gene>
    <name evidence="9" type="ORF">Vau01_032960</name>
</gene>
<dbReference type="RefSeq" id="WP_203993094.1">
    <property type="nucleotide sequence ID" value="NZ_BOPG01000022.1"/>
</dbReference>
<evidence type="ECO:0000256" key="7">
    <source>
        <dbReference type="PROSITE-ProRule" id="PRU10141"/>
    </source>
</evidence>
<dbReference type="SUPFAM" id="SSF56112">
    <property type="entry name" value="Protein kinase-like (PK-like)"/>
    <property type="match status" value="1"/>
</dbReference>
<sequence>MPVPSVIGRYRIRERLGSGAFATVWLADDDALDSLVAVKVLAENWSDHADVRSRFTQEAQVMRRADSDRLVRVFDVGELPDGRPYFVMTYASGGTLAEKLRNGRLPTGDAVRIAVEIARGVATLHAAGVIHRDLKPSNILLDEDGGTLIADLGLAKAIAHASGFTVVAGSPGYMAPEQAVPGGGIDVRADVYAIGALLYHMLTGAPPAKAGVRTSVRPAVDAVVAKALKPRPADRFPSADAFATSLASTMDSKPRGRRILRAAAVLAMAAAAALVPAAAAAGPDAGLTRVADASGRVSVAVPAAWAKEFRDAGWEPAVLRLPPGQQPAVLVGPDLSTWDDPASRTPGLFAGLLPATGTAPALPDHRGCVQQPERRSGEARVFRWTRCAGGDVSYSEVLLPGVYVQIKQIGAVDRTDRLLSRLRIR</sequence>
<evidence type="ECO:0000256" key="6">
    <source>
        <dbReference type="ARBA" id="ARBA00022840"/>
    </source>
</evidence>
<dbReference type="GO" id="GO:0005524">
    <property type="term" value="F:ATP binding"/>
    <property type="evidence" value="ECO:0007669"/>
    <property type="project" value="UniProtKB-UniRule"/>
</dbReference>
<dbReference type="GO" id="GO:0004674">
    <property type="term" value="F:protein serine/threonine kinase activity"/>
    <property type="evidence" value="ECO:0007669"/>
    <property type="project" value="UniProtKB-KW"/>
</dbReference>
<name>A0A8J4DYL0_9ACTN</name>
<dbReference type="PANTHER" id="PTHR43289">
    <property type="entry name" value="MITOGEN-ACTIVATED PROTEIN KINASE KINASE KINASE 20-RELATED"/>
    <property type="match status" value="1"/>
</dbReference>
<dbReference type="SMART" id="SM00220">
    <property type="entry name" value="S_TKc"/>
    <property type="match status" value="1"/>
</dbReference>
<keyword evidence="10" id="KW-1185">Reference proteome</keyword>
<evidence type="ECO:0000313" key="9">
    <source>
        <dbReference type="EMBL" id="GIJ55780.1"/>
    </source>
</evidence>
<dbReference type="Gene3D" id="3.30.200.20">
    <property type="entry name" value="Phosphorylase Kinase, domain 1"/>
    <property type="match status" value="1"/>
</dbReference>
<keyword evidence="3" id="KW-0808">Transferase</keyword>
<evidence type="ECO:0000259" key="8">
    <source>
        <dbReference type="PROSITE" id="PS50011"/>
    </source>
</evidence>
<keyword evidence="5 9" id="KW-0418">Kinase</keyword>
<dbReference type="EC" id="2.7.11.1" evidence="1"/>
<keyword evidence="2 9" id="KW-0723">Serine/threonine-protein kinase</keyword>
<dbReference type="PROSITE" id="PS00107">
    <property type="entry name" value="PROTEIN_KINASE_ATP"/>
    <property type="match status" value="1"/>
</dbReference>
<proteinExistence type="predicted"/>
<feature type="domain" description="Protein kinase" evidence="8">
    <location>
        <begin position="10"/>
        <end position="274"/>
    </location>
</feature>